<dbReference type="VEuPathDB" id="PlasmoDB:PocGH01_02020000"/>
<feature type="region of interest" description="Disordered" evidence="1">
    <location>
        <begin position="596"/>
        <end position="631"/>
    </location>
</feature>
<proteinExistence type="predicted"/>
<dbReference type="AlphaFoldDB" id="A0A1D3KWR5"/>
<dbReference type="EMBL" id="LT594583">
    <property type="protein sequence ID" value="SCA48283.1"/>
    <property type="molecule type" value="Genomic_DNA"/>
</dbReference>
<feature type="region of interest" description="Disordered" evidence="1">
    <location>
        <begin position="377"/>
        <end position="424"/>
    </location>
</feature>
<gene>
    <name evidence="2" type="primary">PocGH01_02020000</name>
    <name evidence="2" type="ORF">POCGH01_02020000</name>
</gene>
<keyword evidence="3" id="KW-1185">Reference proteome</keyword>
<evidence type="ECO:0000313" key="2">
    <source>
        <dbReference type="EMBL" id="SCA48283.1"/>
    </source>
</evidence>
<dbReference type="Proteomes" id="UP000242942">
    <property type="component" value="Chromosome 2"/>
</dbReference>
<evidence type="ECO:0000256" key="1">
    <source>
        <dbReference type="SAM" id="MobiDB-lite"/>
    </source>
</evidence>
<sequence length="806" mass="95323">MSAINVRKYTNYKMKIKPKEYTNKIYMSSRVQLKSTKLQHRKRPRKRKKSEIYRTPVLYHPNQRDHFNLQSEYTCLPDEEILNLLSKNKLYLLIEAIKKKDNEQINHILYKDINNIYIDNRYIYYDECVNITNINKKNINEDIYSELIKLKKISIEKKDIIGYNIYKYFLNIITNIDRLKYIDNFFLVNYINNIWIIKNVHKYFYFLNCLYYNMKKIAYKLFYLNYKIDIIGHIDEKNKMNYFEKYLLFNKVIKKSNFIPNYILKHNYIYSNNILNLYTYDINTNSFFNTFDNTFKEIYLDNFLDNNKKKQLNICYDPQKFEPFRIYAHNYEKDNDMKKIMDITYGNNSNAICRGDYSCNVVQKGKSRNNNAIVDSIGEDDTKCTEGGDFSNGQNGKNPSEYSLEEGEKNVQESSDGGSGRGSDSEEIIHWVDRMRKDPSLKYAFLEKICEKMCSEFYEMGVLDGENKIDLNKIEDIKNDKKNTLYKKVYAMRDYFYNILYNNYKPNLDLYELETFIDAEYRMYTYKKDLDTLFTHWVLNENKELPTVHFAKKDVELAKLRHISKRKRKILEFNNLFYERHGEGKKNPHLVAQESDQNGVGQHGESGESGKSDESDESGESGESGIDQHGNVNKSLSCLIKWNVRSENDSGKVTRGDRDGDEKGMVNDDDVGVKDDSNEMDGDCDDEGDGENIDFEKYGINTNDMEPYGFCDEDLNEYNNEEESFNSMNFAKLVIYDDNYDKEAFMETLMSHITTCDYKRANAIYNTLKAKGKVDTLYFKNYDHAENIAFLLRQSKERILVDVEQL</sequence>
<organism evidence="2 3">
    <name type="scientific">Plasmodium ovale</name>
    <name type="common">malaria parasite P. ovale</name>
    <dbReference type="NCBI Taxonomy" id="36330"/>
    <lineage>
        <taxon>Eukaryota</taxon>
        <taxon>Sar</taxon>
        <taxon>Alveolata</taxon>
        <taxon>Apicomplexa</taxon>
        <taxon>Aconoidasida</taxon>
        <taxon>Haemosporida</taxon>
        <taxon>Plasmodiidae</taxon>
        <taxon>Plasmodium</taxon>
        <taxon>Plasmodium (Plasmodium)</taxon>
    </lineage>
</organism>
<feature type="region of interest" description="Disordered" evidence="1">
    <location>
        <begin position="649"/>
        <end position="692"/>
    </location>
</feature>
<feature type="compositionally biased region" description="Acidic residues" evidence="1">
    <location>
        <begin position="678"/>
        <end position="692"/>
    </location>
</feature>
<accession>A0A1D3KWR5</accession>
<dbReference type="OrthoDB" id="361147at2759"/>
<feature type="compositionally biased region" description="Basic and acidic residues" evidence="1">
    <location>
        <begin position="649"/>
        <end position="677"/>
    </location>
</feature>
<protein>
    <submittedName>
        <fullName evidence="2">Uncharacterized protein</fullName>
    </submittedName>
</protein>
<dbReference type="VEuPathDB" id="PlasmoDB:POWCR01_020014600"/>
<reference evidence="2 3" key="1">
    <citation type="submission" date="2016-06" db="EMBL/GenBank/DDBJ databases">
        <authorList>
            <consortium name="Pathogen Informatics"/>
        </authorList>
    </citation>
    <scope>NUCLEOTIDE SEQUENCE [LARGE SCALE GENOMIC DNA]</scope>
    <source>
        <strain evidence="2">PocGH01</strain>
    </source>
</reference>
<feature type="compositionally biased region" description="Polar residues" evidence="1">
    <location>
        <begin position="391"/>
        <end position="401"/>
    </location>
</feature>
<evidence type="ECO:0000313" key="3">
    <source>
        <dbReference type="Proteomes" id="UP000242942"/>
    </source>
</evidence>
<name>A0A1D3KWR5_PLAOA</name>